<feature type="domain" description="PNPLA" evidence="17">
    <location>
        <begin position="1233"/>
        <end position="1397"/>
    </location>
</feature>
<dbReference type="PROSITE" id="PS01237">
    <property type="entry name" value="UPF0028"/>
    <property type="match status" value="1"/>
</dbReference>
<dbReference type="Gene3D" id="2.60.120.10">
    <property type="entry name" value="Jelly Rolls"/>
    <property type="match status" value="3"/>
</dbReference>
<dbReference type="OMA" id="SSGYVWR"/>
<dbReference type="Pfam" id="PF00027">
    <property type="entry name" value="cNMP_binding"/>
    <property type="match status" value="1"/>
</dbReference>
<reference evidence="18 19" key="1">
    <citation type="journal article" date="2011" name="PLoS Pathog.">
        <title>Endophytic Life Strategies Decoded by Genome and Transcriptome Analyses of the Mutualistic Root Symbiont Piriformospora indica.</title>
        <authorList>
            <person name="Zuccaro A."/>
            <person name="Lahrmann U."/>
            <person name="Guldener U."/>
            <person name="Langen G."/>
            <person name="Pfiffi S."/>
            <person name="Biedenkopf D."/>
            <person name="Wong P."/>
            <person name="Samans B."/>
            <person name="Grimm C."/>
            <person name="Basiewicz M."/>
            <person name="Murat C."/>
            <person name="Martin F."/>
            <person name="Kogel K.H."/>
        </authorList>
    </citation>
    <scope>NUCLEOTIDE SEQUENCE [LARGE SCALE GENOMIC DNA]</scope>
    <source>
        <strain evidence="18 19">DSM 11827</strain>
    </source>
</reference>
<dbReference type="InterPro" id="IPR016035">
    <property type="entry name" value="Acyl_Trfase/lysoPLipase"/>
</dbReference>
<evidence type="ECO:0000259" key="17">
    <source>
        <dbReference type="PROSITE" id="PS51635"/>
    </source>
</evidence>
<feature type="compositionally biased region" description="Polar residues" evidence="15">
    <location>
        <begin position="649"/>
        <end position="664"/>
    </location>
</feature>
<dbReference type="InterPro" id="IPR014710">
    <property type="entry name" value="RmlC-like_jellyroll"/>
</dbReference>
<dbReference type="InterPro" id="IPR000595">
    <property type="entry name" value="cNMP-bd_dom"/>
</dbReference>
<dbReference type="HOGENOM" id="CLU_000960_1_1_1"/>
<dbReference type="Gene3D" id="3.40.1090.10">
    <property type="entry name" value="Cytosolic phospholipase A2 catalytic domain"/>
    <property type="match status" value="2"/>
</dbReference>
<feature type="compositionally biased region" description="Polar residues" evidence="15">
    <location>
        <begin position="673"/>
        <end position="686"/>
    </location>
</feature>
<keyword evidence="9 13" id="KW-0442">Lipid degradation</keyword>
<keyword evidence="10 14" id="KW-1133">Transmembrane helix</keyword>
<dbReference type="eggNOG" id="KOG2968">
    <property type="taxonomic scope" value="Eukaryota"/>
</dbReference>
<feature type="transmembrane region" description="Helical" evidence="14">
    <location>
        <begin position="57"/>
        <end position="77"/>
    </location>
</feature>
<keyword evidence="6" id="KW-0677">Repeat</keyword>
<dbReference type="InterPro" id="IPR002641">
    <property type="entry name" value="PNPLA_dom"/>
</dbReference>
<dbReference type="InParanoid" id="G4TEQ3"/>
<feature type="region of interest" description="Disordered" evidence="15">
    <location>
        <begin position="600"/>
        <end position="619"/>
    </location>
</feature>
<feature type="compositionally biased region" description="Low complexity" evidence="15">
    <location>
        <begin position="278"/>
        <end position="292"/>
    </location>
</feature>
<keyword evidence="11 13" id="KW-0443">Lipid metabolism</keyword>
<dbReference type="SUPFAM" id="SSF52151">
    <property type="entry name" value="FabD/lysophospholipase-like"/>
    <property type="match status" value="1"/>
</dbReference>
<dbReference type="PROSITE" id="PS51635">
    <property type="entry name" value="PNPLA"/>
    <property type="match status" value="1"/>
</dbReference>
<evidence type="ECO:0000256" key="7">
    <source>
        <dbReference type="ARBA" id="ARBA00022801"/>
    </source>
</evidence>
<dbReference type="PROSITE" id="PS50042">
    <property type="entry name" value="CNMP_BINDING_3"/>
    <property type="match status" value="2"/>
</dbReference>
<keyword evidence="12 14" id="KW-0472">Membrane</keyword>
<evidence type="ECO:0000256" key="4">
    <source>
        <dbReference type="ARBA" id="ARBA00018317"/>
    </source>
</evidence>
<evidence type="ECO:0000256" key="5">
    <source>
        <dbReference type="ARBA" id="ARBA00022692"/>
    </source>
</evidence>
<feature type="compositionally biased region" description="Polar residues" evidence="15">
    <location>
        <begin position="319"/>
        <end position="334"/>
    </location>
</feature>
<dbReference type="FunFam" id="3.40.1090.10:FF:000007">
    <property type="entry name" value="Lysophospholipase NTE1"/>
    <property type="match status" value="1"/>
</dbReference>
<dbReference type="PANTHER" id="PTHR14226:SF29">
    <property type="entry name" value="NEUROPATHY TARGET ESTERASE SWS"/>
    <property type="match status" value="1"/>
</dbReference>
<feature type="region of interest" description="Disordered" evidence="15">
    <location>
        <begin position="456"/>
        <end position="515"/>
    </location>
</feature>
<dbReference type="Proteomes" id="UP000007148">
    <property type="component" value="Unassembled WGS sequence"/>
</dbReference>
<dbReference type="CDD" id="cd00038">
    <property type="entry name" value="CAP_ED"/>
    <property type="match status" value="2"/>
</dbReference>
<comment type="catalytic activity">
    <reaction evidence="14">
        <text>a 1-acyl-sn-glycero-3-phosphocholine + H2O = sn-glycerol 3-phosphocholine + a fatty acid + H(+)</text>
        <dbReference type="Rhea" id="RHEA:15177"/>
        <dbReference type="ChEBI" id="CHEBI:15377"/>
        <dbReference type="ChEBI" id="CHEBI:15378"/>
        <dbReference type="ChEBI" id="CHEBI:16870"/>
        <dbReference type="ChEBI" id="CHEBI:28868"/>
        <dbReference type="ChEBI" id="CHEBI:58168"/>
        <dbReference type="EC" id="3.1.1.5"/>
    </reaction>
</comment>
<evidence type="ECO:0000259" key="16">
    <source>
        <dbReference type="PROSITE" id="PS50042"/>
    </source>
</evidence>
<organism evidence="18 19">
    <name type="scientific">Serendipita indica (strain DSM 11827)</name>
    <name type="common">Root endophyte fungus</name>
    <name type="synonym">Piriformospora indica</name>
    <dbReference type="NCBI Taxonomy" id="1109443"/>
    <lineage>
        <taxon>Eukaryota</taxon>
        <taxon>Fungi</taxon>
        <taxon>Dikarya</taxon>
        <taxon>Basidiomycota</taxon>
        <taxon>Agaricomycotina</taxon>
        <taxon>Agaricomycetes</taxon>
        <taxon>Sebacinales</taxon>
        <taxon>Serendipitaceae</taxon>
        <taxon>Serendipita</taxon>
    </lineage>
</organism>
<comment type="subcellular location">
    <subcellularLocation>
        <location evidence="1 14">Endoplasmic reticulum membrane</location>
    </subcellularLocation>
</comment>
<keyword evidence="8 14" id="KW-0256">Endoplasmic reticulum</keyword>
<dbReference type="GO" id="GO:0016042">
    <property type="term" value="P:lipid catabolic process"/>
    <property type="evidence" value="ECO:0007669"/>
    <property type="project" value="UniProtKB-UniRule"/>
</dbReference>
<dbReference type="InterPro" id="IPR056556">
    <property type="entry name" value="NTE1_P-loop_dom"/>
</dbReference>
<dbReference type="FunCoup" id="G4TEQ3">
    <property type="interactions" value="128"/>
</dbReference>
<dbReference type="EC" id="3.1.1.5" evidence="3 14"/>
<dbReference type="EMBL" id="CAFZ01000064">
    <property type="protein sequence ID" value="CCA69800.1"/>
    <property type="molecule type" value="Genomic_DNA"/>
</dbReference>
<feature type="short sequence motif" description="GXSXG" evidence="13">
    <location>
        <begin position="1264"/>
        <end position="1268"/>
    </location>
</feature>
<feature type="compositionally biased region" description="Basic and acidic residues" evidence="15">
    <location>
        <begin position="259"/>
        <end position="269"/>
    </location>
</feature>
<dbReference type="OrthoDB" id="421051at2759"/>
<feature type="region of interest" description="Disordered" evidence="15">
    <location>
        <begin position="528"/>
        <end position="576"/>
    </location>
</feature>
<evidence type="ECO:0000256" key="3">
    <source>
        <dbReference type="ARBA" id="ARBA00013274"/>
    </source>
</evidence>
<dbReference type="GO" id="GO:0005789">
    <property type="term" value="C:endoplasmic reticulum membrane"/>
    <property type="evidence" value="ECO:0007669"/>
    <property type="project" value="UniProtKB-SubCell"/>
</dbReference>
<feature type="compositionally biased region" description="Polar residues" evidence="15">
    <location>
        <begin position="472"/>
        <end position="487"/>
    </location>
</feature>
<dbReference type="InterPro" id="IPR001423">
    <property type="entry name" value="LysoPLipase_patatin_CS"/>
</dbReference>
<name>G4TEQ3_SERID</name>
<evidence type="ECO:0000256" key="6">
    <source>
        <dbReference type="ARBA" id="ARBA00022737"/>
    </source>
</evidence>
<feature type="short sequence motif" description="DGA/G" evidence="13">
    <location>
        <begin position="1384"/>
        <end position="1386"/>
    </location>
</feature>
<keyword evidence="19" id="KW-1185">Reference proteome</keyword>
<feature type="domain" description="Cyclic nucleotide-binding" evidence="16">
    <location>
        <begin position="857"/>
        <end position="959"/>
    </location>
</feature>
<dbReference type="SMART" id="SM00100">
    <property type="entry name" value="cNMP"/>
    <property type="match status" value="2"/>
</dbReference>
<dbReference type="Pfam" id="PF01734">
    <property type="entry name" value="Patatin"/>
    <property type="match status" value="1"/>
</dbReference>
<evidence type="ECO:0000256" key="9">
    <source>
        <dbReference type="ARBA" id="ARBA00022963"/>
    </source>
</evidence>
<feature type="compositionally biased region" description="Low complexity" evidence="15">
    <location>
        <begin position="559"/>
        <end position="571"/>
    </location>
</feature>
<evidence type="ECO:0000256" key="14">
    <source>
        <dbReference type="RuleBase" id="RU362043"/>
    </source>
</evidence>
<evidence type="ECO:0000256" key="15">
    <source>
        <dbReference type="SAM" id="MobiDB-lite"/>
    </source>
</evidence>
<dbReference type="Pfam" id="PF24179">
    <property type="entry name" value="NTE_Ploop"/>
    <property type="match status" value="1"/>
</dbReference>
<feature type="region of interest" description="Disordered" evidence="15">
    <location>
        <begin position="225"/>
        <end position="334"/>
    </location>
</feature>
<evidence type="ECO:0000313" key="19">
    <source>
        <dbReference type="Proteomes" id="UP000007148"/>
    </source>
</evidence>
<comment type="function">
    <text evidence="14">Intracellular phospholipase B that catalyzes the double deacylation of phosphatidylcholine (PC) to glycerophosphocholine (GroPCho). Plays an important role in membrane lipid homeostasis.</text>
</comment>
<dbReference type="InterPro" id="IPR018490">
    <property type="entry name" value="cNMP-bd_dom_sf"/>
</dbReference>
<feature type="active site" description="Nucleophile" evidence="13">
    <location>
        <position position="1266"/>
    </location>
</feature>
<feature type="domain" description="Cyclic nucleotide-binding" evidence="16">
    <location>
        <begin position="717"/>
        <end position="752"/>
    </location>
</feature>
<feature type="compositionally biased region" description="Polar residues" evidence="15">
    <location>
        <begin position="500"/>
        <end position="515"/>
    </location>
</feature>
<dbReference type="GO" id="GO:0046470">
    <property type="term" value="P:phosphatidylcholine metabolic process"/>
    <property type="evidence" value="ECO:0007669"/>
    <property type="project" value="InterPro"/>
</dbReference>
<evidence type="ECO:0000256" key="10">
    <source>
        <dbReference type="ARBA" id="ARBA00022989"/>
    </source>
</evidence>
<dbReference type="STRING" id="1109443.G4TEQ3"/>
<comment type="similarity">
    <text evidence="2 14">Belongs to the NTE family.</text>
</comment>
<evidence type="ECO:0000256" key="2">
    <source>
        <dbReference type="ARBA" id="ARBA00006636"/>
    </source>
</evidence>
<evidence type="ECO:0000256" key="12">
    <source>
        <dbReference type="ARBA" id="ARBA00023136"/>
    </source>
</evidence>
<evidence type="ECO:0000313" key="18">
    <source>
        <dbReference type="EMBL" id="CCA69800.1"/>
    </source>
</evidence>
<keyword evidence="5 14" id="KW-0812">Transmembrane</keyword>
<proteinExistence type="inferred from homology"/>
<evidence type="ECO:0000256" key="1">
    <source>
        <dbReference type="ARBA" id="ARBA00004586"/>
    </source>
</evidence>
<accession>G4TEQ3</accession>
<dbReference type="InterPro" id="IPR050301">
    <property type="entry name" value="NTE"/>
</dbReference>
<dbReference type="PANTHER" id="PTHR14226">
    <property type="entry name" value="NEUROPATHY TARGET ESTERASE/SWISS CHEESE D.MELANOGASTER"/>
    <property type="match status" value="1"/>
</dbReference>
<evidence type="ECO:0000256" key="8">
    <source>
        <dbReference type="ARBA" id="ARBA00022824"/>
    </source>
</evidence>
<dbReference type="SUPFAM" id="SSF51206">
    <property type="entry name" value="cAMP-binding domain-like"/>
    <property type="match status" value="3"/>
</dbReference>
<dbReference type="GO" id="GO:0004622">
    <property type="term" value="F:phosphatidylcholine lysophospholipase activity"/>
    <property type="evidence" value="ECO:0007669"/>
    <property type="project" value="UniProtKB-EC"/>
</dbReference>
<gene>
    <name evidence="18" type="ORF">PIIN_03741</name>
</gene>
<comment type="caution">
    <text evidence="18">The sequence shown here is derived from an EMBL/GenBank/DDBJ whole genome shotgun (WGS) entry which is preliminary data.</text>
</comment>
<feature type="region of interest" description="Disordered" evidence="15">
    <location>
        <begin position="649"/>
        <end position="686"/>
    </location>
</feature>
<protein>
    <recommendedName>
        <fullName evidence="4 14">Lysophospholipase NTE1</fullName>
        <ecNumber evidence="3 14">3.1.1.5</ecNumber>
    </recommendedName>
    <alternativeName>
        <fullName evidence="14">Intracellular phospholipase B</fullName>
    </alternativeName>
</protein>
<feature type="short sequence motif" description="GXGXXG" evidence="13">
    <location>
        <begin position="1237"/>
        <end position="1242"/>
    </location>
</feature>
<feature type="compositionally biased region" description="Polar residues" evidence="15">
    <location>
        <begin position="225"/>
        <end position="243"/>
    </location>
</feature>
<evidence type="ECO:0000256" key="11">
    <source>
        <dbReference type="ARBA" id="ARBA00023098"/>
    </source>
</evidence>
<feature type="region of interest" description="Disordered" evidence="15">
    <location>
        <begin position="757"/>
        <end position="789"/>
    </location>
</feature>
<feature type="active site" description="Proton acceptor" evidence="13">
    <location>
        <position position="1384"/>
    </location>
</feature>
<keyword evidence="7 13" id="KW-0378">Hydrolase</keyword>
<evidence type="ECO:0000256" key="13">
    <source>
        <dbReference type="PROSITE-ProRule" id="PRU01161"/>
    </source>
</evidence>
<sequence>MDAKQELHPLISLLSATFSVLFWLLTWVKTTIAFLLVFVPRWIYAILSYSFTLTLNFYALAFLFCAGCVGLSFLIRFRYLSTYKNLRELPLGKPSALELHPDVNKAEEPAAFHNYLDEFLQAVRIFGFLEKPVFHELARHLQTRRLIAGDTMSLDADKSFYCVVDGNVQVFAPPSKGSDLDDGWEEGDMNGYQLLNDVGSGGTLSSLFTILSLFTENIQLRWSDSGTPATNVTLSPSSSQSGSFRKRERVDSDVSQLELEGHAATEKPHGSSMRRKASVVSSVSSASTVHVSPDAPRLSTRVRSNSDAAEPDWDPTWSPPSESSPGTPNYRSLRNASDYFGATQSRPQTQRAHTSNAPLQQGIIARATTDTTLAVIPAEAFRRLTQKFPKASAHIVQVILTRFSRVTFQSAHKYLGLTSELLRTEKAINDIACHPLPRSFYEGGGIESLRQRFQHTGSVSGEGEASEDESDYFNQSDESRSRQSLANGSRRGGKPRRTTIGRTLTGATSLSNASTATIAGGPLRLSTTTTSAAAAAPPPSEVTARPASVSSDNQRITKKNSPISTSKSPITPFKPSVSRTAVHAGDLLTSAGRMQDPLHSHRNTLYSTPHFGRRLSGSSSSLMREAGRMQVEDFDLREEVMSCIAKSIGLQQPPLSGTDSTQESPMPFETRSESTPSKGNAMFNSSFSSLLQGDDAASSLSSSVLSGDPSGNYMTGLDNEVEILSFPAGSLIVKAGEKNAGLFYVIDGLLDVSIPVDKEEPNHPVAGEPRAKSPQHSTQKRQQSHLPGNGFADTKTMKHLFTVKPGGIAGYFASLSSIPSYVDIRAKTDVYVGLLPANALERLLEKKPIVLLTLAKRLISLLSPLVLHVDSSMDWAQLNSGQVLWRPGDASDSFYIVLNGRLRAITEREDGEVVIVAEYGQGDTVGELDAITNQARRTTLHAIRDTELARMPMTLFNAISARHPRTTVQLLRMIATRVRDEVGTAVNTSRLPTTGIASGLQPLSGRGNLNLKTVAIVPAHKNVPVEAFARKLQGALEEIGAPTSFLNQGAVMRHLGKHAFSRIGKLKVAGWLADLEQRYRIVLYVANSPVGSPWTQTCIRQADSIMVVGFGDEPSLGDYERLLMSSKTTARKELVLLHPTRYVTPGTTRKWLKERPWIHAHFHVELPGIEVQKTVPILEDPAAVAAFKMVKERVQSELQKYRGGASIPRPRRLPQMSDFARLARHLCGRSIGLVLGGGGARGLSHVGMIQAMEEMGIPIDHIGGTSIGALIGGLYAEEGDIISCAARAKQFSMRMGSFWRLATDLTWPIVAYTTGHEFNRSLYKCFYDSHIEDMWLPFFCNSTNILDSRQELHDSGYAWRYIRASMTLVGMLPPLSDNGRVLVDGGYVDNLPVAAMQGYGTTSVFAIDVGSLDDNTPRHFGDTVSGSWMMLNRWNPFSSARSVPQIAEIQTRLAYVSSIRNLEEAKVAPNCLYVALPVQEFGTLQFGRFDDIKNVGYKSGLETIAKWDAQGLLPSGFEEGVGRSKPRGRERRRNSI</sequence>